<dbReference type="SUPFAM" id="SSF53335">
    <property type="entry name" value="S-adenosyl-L-methionine-dependent methyltransferases"/>
    <property type="match status" value="1"/>
</dbReference>
<evidence type="ECO:0000256" key="1">
    <source>
        <dbReference type="ARBA" id="ARBA00022603"/>
    </source>
</evidence>
<dbReference type="GO" id="GO:0008168">
    <property type="term" value="F:methyltransferase activity"/>
    <property type="evidence" value="ECO:0007669"/>
    <property type="project" value="UniProtKB-KW"/>
</dbReference>
<sequence length="65" mass="7234">MSDNEHSFPVLGNPKVFAVKHLPFDKKNFGNKELVEGDIREIKAKSIPDFELLTAGFPCQAFSIA</sequence>
<dbReference type="EMBL" id="BARV01010562">
    <property type="protein sequence ID" value="GAI13878.1"/>
    <property type="molecule type" value="Genomic_DNA"/>
</dbReference>
<protein>
    <recommendedName>
        <fullName evidence="5">DNA (cytosine-5-)-methyltransferase</fullName>
    </recommendedName>
</protein>
<accession>X1L4I3</accession>
<evidence type="ECO:0008006" key="5">
    <source>
        <dbReference type="Google" id="ProtNLM"/>
    </source>
</evidence>
<dbReference type="Pfam" id="PF00145">
    <property type="entry name" value="DNA_methylase"/>
    <property type="match status" value="1"/>
</dbReference>
<feature type="non-terminal residue" evidence="4">
    <location>
        <position position="65"/>
    </location>
</feature>
<proteinExistence type="predicted"/>
<evidence type="ECO:0000256" key="2">
    <source>
        <dbReference type="ARBA" id="ARBA00022679"/>
    </source>
</evidence>
<reference evidence="4" key="1">
    <citation type="journal article" date="2014" name="Front. Microbiol.">
        <title>High frequency of phylogenetically diverse reductive dehalogenase-homologous genes in deep subseafloor sedimentary metagenomes.</title>
        <authorList>
            <person name="Kawai M."/>
            <person name="Futagami T."/>
            <person name="Toyoda A."/>
            <person name="Takaki Y."/>
            <person name="Nishi S."/>
            <person name="Hori S."/>
            <person name="Arai W."/>
            <person name="Tsubouchi T."/>
            <person name="Morono Y."/>
            <person name="Uchiyama I."/>
            <person name="Ito T."/>
            <person name="Fujiyama A."/>
            <person name="Inagaki F."/>
            <person name="Takami H."/>
        </authorList>
    </citation>
    <scope>NUCLEOTIDE SEQUENCE</scope>
    <source>
        <strain evidence="4">Expedition CK06-06</strain>
    </source>
</reference>
<evidence type="ECO:0000256" key="3">
    <source>
        <dbReference type="ARBA" id="ARBA00022691"/>
    </source>
</evidence>
<keyword evidence="3" id="KW-0949">S-adenosyl-L-methionine</keyword>
<dbReference type="AlphaFoldDB" id="X1L4I3"/>
<comment type="caution">
    <text evidence="4">The sequence shown here is derived from an EMBL/GenBank/DDBJ whole genome shotgun (WGS) entry which is preliminary data.</text>
</comment>
<dbReference type="InterPro" id="IPR001525">
    <property type="entry name" value="C5_MeTfrase"/>
</dbReference>
<dbReference type="Gene3D" id="3.40.50.150">
    <property type="entry name" value="Vaccinia Virus protein VP39"/>
    <property type="match status" value="1"/>
</dbReference>
<keyword evidence="2" id="KW-0808">Transferase</keyword>
<keyword evidence="1" id="KW-0489">Methyltransferase</keyword>
<gene>
    <name evidence="4" type="ORF">S06H3_20405</name>
</gene>
<evidence type="ECO:0000313" key="4">
    <source>
        <dbReference type="EMBL" id="GAI13878.1"/>
    </source>
</evidence>
<dbReference type="InterPro" id="IPR018117">
    <property type="entry name" value="C5_DNA_meth_AS"/>
</dbReference>
<name>X1L4I3_9ZZZZ</name>
<dbReference type="GO" id="GO:0032259">
    <property type="term" value="P:methylation"/>
    <property type="evidence" value="ECO:0007669"/>
    <property type="project" value="UniProtKB-KW"/>
</dbReference>
<organism evidence="4">
    <name type="scientific">marine sediment metagenome</name>
    <dbReference type="NCBI Taxonomy" id="412755"/>
    <lineage>
        <taxon>unclassified sequences</taxon>
        <taxon>metagenomes</taxon>
        <taxon>ecological metagenomes</taxon>
    </lineage>
</organism>
<dbReference type="InterPro" id="IPR029063">
    <property type="entry name" value="SAM-dependent_MTases_sf"/>
</dbReference>
<dbReference type="PROSITE" id="PS00094">
    <property type="entry name" value="C5_MTASE_1"/>
    <property type="match status" value="1"/>
</dbReference>